<gene>
    <name evidence="1" type="ORF">K7X08_034525</name>
</gene>
<evidence type="ECO:0000313" key="1">
    <source>
        <dbReference type="EMBL" id="KAJ8536124.1"/>
    </source>
</evidence>
<protein>
    <submittedName>
        <fullName evidence="1">Uncharacterized protein</fullName>
    </submittedName>
</protein>
<accession>A0A9Q1LFX4</accession>
<dbReference type="Proteomes" id="UP001152561">
    <property type="component" value="Unassembled WGS sequence"/>
</dbReference>
<name>A0A9Q1LFX4_9SOLA</name>
<reference evidence="2" key="1">
    <citation type="journal article" date="2023" name="Proc. Natl. Acad. Sci. U.S.A.">
        <title>Genomic and structural basis for evolution of tropane alkaloid biosynthesis.</title>
        <authorList>
            <person name="Wanga Y.-J."/>
            <person name="Taina T."/>
            <person name="Yua J.-Y."/>
            <person name="Lia J."/>
            <person name="Xua B."/>
            <person name="Chenc J."/>
            <person name="D'Auriad J.C."/>
            <person name="Huanga J.-P."/>
            <person name="Huanga S.-X."/>
        </authorList>
    </citation>
    <scope>NUCLEOTIDE SEQUENCE [LARGE SCALE GENOMIC DNA]</scope>
    <source>
        <strain evidence="2">cv. KIB-2019</strain>
    </source>
</reference>
<dbReference type="EMBL" id="JAJAGQ010000018">
    <property type="protein sequence ID" value="KAJ8536124.1"/>
    <property type="molecule type" value="Genomic_DNA"/>
</dbReference>
<keyword evidence="2" id="KW-1185">Reference proteome</keyword>
<proteinExistence type="predicted"/>
<comment type="caution">
    <text evidence="1">The sequence shown here is derived from an EMBL/GenBank/DDBJ whole genome shotgun (WGS) entry which is preliminary data.</text>
</comment>
<dbReference type="AlphaFoldDB" id="A0A9Q1LFX4"/>
<organism evidence="1 2">
    <name type="scientific">Anisodus acutangulus</name>
    <dbReference type="NCBI Taxonomy" id="402998"/>
    <lineage>
        <taxon>Eukaryota</taxon>
        <taxon>Viridiplantae</taxon>
        <taxon>Streptophyta</taxon>
        <taxon>Embryophyta</taxon>
        <taxon>Tracheophyta</taxon>
        <taxon>Spermatophyta</taxon>
        <taxon>Magnoliopsida</taxon>
        <taxon>eudicotyledons</taxon>
        <taxon>Gunneridae</taxon>
        <taxon>Pentapetalae</taxon>
        <taxon>asterids</taxon>
        <taxon>lamiids</taxon>
        <taxon>Solanales</taxon>
        <taxon>Solanaceae</taxon>
        <taxon>Solanoideae</taxon>
        <taxon>Hyoscyameae</taxon>
        <taxon>Anisodus</taxon>
    </lineage>
</organism>
<sequence length="105" mass="12167">MKIHVSIPRSAISIPGVNIKREKEWRIYEGQFSSPLESSIPLTGHLLQPPYFHLTIFTGLWMEHFRVLFLPTRRLISIFLTNRVKGVYVTDIGLFVLVNKEGTWS</sequence>
<evidence type="ECO:0000313" key="2">
    <source>
        <dbReference type="Proteomes" id="UP001152561"/>
    </source>
</evidence>